<dbReference type="VEuPathDB" id="CryptoDB:CHUDEA6_1350"/>
<evidence type="ECO:0000256" key="1">
    <source>
        <dbReference type="SAM" id="Phobius"/>
    </source>
</evidence>
<keyword evidence="1" id="KW-1133">Transmembrane helix</keyword>
<reference evidence="3 4" key="3">
    <citation type="submission" date="2017-10" db="EMBL/GenBank/DDBJ databases">
        <title>Consistent, comparative and evidence-based genome annotation and re-annotation for the closely-related species, Cryptosporidium parvum, C. hominis and C. tyzzeri.</title>
        <authorList>
            <person name="Baptista R.P."/>
            <person name="Li Y."/>
            <person name="Sateriale A."/>
            <person name="Striepen B."/>
            <person name="Kissinger J.C."/>
        </authorList>
    </citation>
    <scope>NUCLEOTIDE SEQUENCE [LARGE SCALE GENOMIC DNA]</scope>
    <source>
        <strain evidence="3">30976</strain>
    </source>
</reference>
<keyword evidence="4" id="KW-1185">Reference proteome</keyword>
<dbReference type="VEuPathDB" id="CryptoDB:ChTU502y2012_406g0405"/>
<keyword evidence="1" id="KW-0812">Transmembrane</keyword>
<sequence>MSKYNGIGEKLSRPVIECLKSLKNYIRDYDPLENDCRYDIFQELLTFRKSWRKLSTSLEEIDNNINQDLVREFYENNICIDECRAREDFIDIISKNFENNTHPAFEMYYHNNVDENEDLNYSVVSSNESFETFIKILEFDFEERQKKISELESIKQEHLELIAESKSMDLEQEELNKYIEPFKKSLELITSYLDDSNCEENEGFCPNTLLELHKDLRPIYIYFNSFKDRINSNNDSDQVVHVNVDEYGQVVISINRPLSKIEFDAVSTNFQDFLINIFPIKLEFSTMNTLSSREVVLLSVFMNRNKQLKCHIFSDILFDKDTGENIPLIDEETLEVLQEEVSGKPYYWLQYFVNNVSVIPIKLNEMNLDPGDLFKMIEYRIQNFIFFNFLLYLASIGPQSFISFILFYSEIESLDTQIIEINFDSFSFNTVNEISKHSILIKTENKDIYVEIELSGNMSYCIKFNELIYKEEFRFIENELNIDKNLVYNKEITMNFCKNLSQALLNIKPN</sequence>
<feature type="transmembrane region" description="Helical" evidence="1">
    <location>
        <begin position="384"/>
        <end position="408"/>
    </location>
</feature>
<dbReference type="OrthoDB" id="343847at2759"/>
<organism evidence="2">
    <name type="scientific">Cryptosporidium hominis</name>
    <dbReference type="NCBI Taxonomy" id="237895"/>
    <lineage>
        <taxon>Eukaryota</taxon>
        <taxon>Sar</taxon>
        <taxon>Alveolata</taxon>
        <taxon>Apicomplexa</taxon>
        <taxon>Conoidasida</taxon>
        <taxon>Coccidia</taxon>
        <taxon>Eucoccidiorida</taxon>
        <taxon>Eimeriorina</taxon>
        <taxon>Cryptosporidiidae</taxon>
        <taxon>Cryptosporidium</taxon>
    </lineage>
</organism>
<gene>
    <name evidence="2" type="ORF">CHUDEA6_1350</name>
    <name evidence="3" type="ORF">GY17_00000136</name>
</gene>
<evidence type="ECO:0000313" key="2">
    <source>
        <dbReference type="EMBL" id="CUV06560.1"/>
    </source>
</evidence>
<dbReference type="EMBL" id="LN877952">
    <property type="protein sequence ID" value="CUV06560.1"/>
    <property type="molecule type" value="Genomic_DNA"/>
</dbReference>
<dbReference type="Proteomes" id="UP000199752">
    <property type="component" value="Chromosome 6"/>
</dbReference>
<evidence type="ECO:0000313" key="4">
    <source>
        <dbReference type="Proteomes" id="UP001429100"/>
    </source>
</evidence>
<dbReference type="VEuPathDB" id="CryptoDB:Chro.60169"/>
<evidence type="ECO:0000313" key="3">
    <source>
        <dbReference type="EMBL" id="PPS97718.1"/>
    </source>
</evidence>
<dbReference type="EMBL" id="JTAI01000007">
    <property type="protein sequence ID" value="PPS97718.1"/>
    <property type="molecule type" value="Genomic_DNA"/>
</dbReference>
<dbReference type="AlphaFoldDB" id="A0A0S4TGH7"/>
<dbReference type="VEuPathDB" id="CryptoDB:GY17_00000136"/>
<protein>
    <submittedName>
        <fullName evidence="2">Uncharacterized protein</fullName>
    </submittedName>
</protein>
<proteinExistence type="predicted"/>
<reference evidence="2" key="2">
    <citation type="submission" date="2015-08" db="EMBL/GenBank/DDBJ databases">
        <authorList>
            <person name="Babu N.S."/>
            <person name="Beckwith C.J."/>
            <person name="Beseler K.G."/>
            <person name="Brison A."/>
            <person name="Carone J.V."/>
            <person name="Caskin T.P."/>
            <person name="Diamond M."/>
            <person name="Durham M.E."/>
            <person name="Foxe J.M."/>
            <person name="Go M."/>
            <person name="Henderson B.A."/>
            <person name="Jones I.B."/>
            <person name="McGettigan J.A."/>
            <person name="Micheletti S.J."/>
            <person name="Nasrallah M.E."/>
            <person name="Ortiz D."/>
            <person name="Piller C.R."/>
            <person name="Privatt S.R."/>
            <person name="Schneider S.L."/>
            <person name="Sharp S."/>
            <person name="Smith T.C."/>
            <person name="Stanton J.D."/>
            <person name="Ullery H.E."/>
            <person name="Wilson R.J."/>
            <person name="Serrano M.G."/>
            <person name="Buck G."/>
            <person name="Lee V."/>
            <person name="Wang Y."/>
            <person name="Carvalho R."/>
            <person name="Voegtly L."/>
            <person name="Shi R."/>
            <person name="Duckworth R."/>
            <person name="Johnson A."/>
            <person name="Loviza R."/>
            <person name="Walstead R."/>
            <person name="Shah Z."/>
            <person name="Kiflezghi M."/>
            <person name="Wade K."/>
            <person name="Ball S.L."/>
            <person name="Bradley K.W."/>
            <person name="Asai D.J."/>
            <person name="Bowman C.A."/>
            <person name="Russell D.A."/>
            <person name="Pope W.H."/>
            <person name="Jacobs-Sera D."/>
            <person name="Hendrix R.W."/>
            <person name="Hatfull G.F."/>
        </authorList>
    </citation>
    <scope>NUCLEOTIDE SEQUENCE [LARGE SCALE GENOMIC DNA]</scope>
</reference>
<reference evidence="3 4" key="1">
    <citation type="submission" date="2014-11" db="EMBL/GenBank/DDBJ databases">
        <title>Comparative genomic analysis of Cryptosporidium hominis reveals occurrence of genetic recombination in virulent subtypes.</title>
        <authorList>
            <person name="Guo Y."/>
            <person name="Tang K."/>
            <person name="Frace M."/>
            <person name="Li N."/>
            <person name="Roellig D.M."/>
            <person name="Sammons S."/>
            <person name="Knipe K."/>
            <person name="Rowe L."/>
            <person name="Feng Y."/>
            <person name="Xiao L."/>
        </authorList>
    </citation>
    <scope>NUCLEOTIDE SEQUENCE [LARGE SCALE GENOMIC DNA]</scope>
    <source>
        <strain evidence="3">30976</strain>
    </source>
</reference>
<accession>A0A0S4TGH7</accession>
<name>A0A0S4TGH7_CRYHO</name>
<dbReference type="Proteomes" id="UP001429100">
    <property type="component" value="Unassembled WGS sequence"/>
</dbReference>
<keyword evidence="1" id="KW-0472">Membrane</keyword>